<organism evidence="3 4">
    <name type="scientific">Massarina eburnea CBS 473.64</name>
    <dbReference type="NCBI Taxonomy" id="1395130"/>
    <lineage>
        <taxon>Eukaryota</taxon>
        <taxon>Fungi</taxon>
        <taxon>Dikarya</taxon>
        <taxon>Ascomycota</taxon>
        <taxon>Pezizomycotina</taxon>
        <taxon>Dothideomycetes</taxon>
        <taxon>Pleosporomycetidae</taxon>
        <taxon>Pleosporales</taxon>
        <taxon>Massarineae</taxon>
        <taxon>Massarinaceae</taxon>
        <taxon>Massarina</taxon>
    </lineage>
</organism>
<protein>
    <recommendedName>
        <fullName evidence="2">EthD domain-containing protein</fullName>
    </recommendedName>
</protein>
<reference evidence="3" key="1">
    <citation type="journal article" date="2020" name="Stud. Mycol.">
        <title>101 Dothideomycetes genomes: a test case for predicting lifestyles and emergence of pathogens.</title>
        <authorList>
            <person name="Haridas S."/>
            <person name="Albert R."/>
            <person name="Binder M."/>
            <person name="Bloem J."/>
            <person name="Labutti K."/>
            <person name="Salamov A."/>
            <person name="Andreopoulos B."/>
            <person name="Baker S."/>
            <person name="Barry K."/>
            <person name="Bills G."/>
            <person name="Bluhm B."/>
            <person name="Cannon C."/>
            <person name="Castanera R."/>
            <person name="Culley D."/>
            <person name="Daum C."/>
            <person name="Ezra D."/>
            <person name="Gonzalez J."/>
            <person name="Henrissat B."/>
            <person name="Kuo A."/>
            <person name="Liang C."/>
            <person name="Lipzen A."/>
            <person name="Lutzoni F."/>
            <person name="Magnuson J."/>
            <person name="Mondo S."/>
            <person name="Nolan M."/>
            <person name="Ohm R."/>
            <person name="Pangilinan J."/>
            <person name="Park H.-J."/>
            <person name="Ramirez L."/>
            <person name="Alfaro M."/>
            <person name="Sun H."/>
            <person name="Tritt A."/>
            <person name="Yoshinaga Y."/>
            <person name="Zwiers L.-H."/>
            <person name="Turgeon B."/>
            <person name="Goodwin S."/>
            <person name="Spatafora J."/>
            <person name="Crous P."/>
            <person name="Grigoriev I."/>
        </authorList>
    </citation>
    <scope>NUCLEOTIDE SEQUENCE</scope>
    <source>
        <strain evidence="3">CBS 473.64</strain>
    </source>
</reference>
<dbReference type="EMBL" id="MU006781">
    <property type="protein sequence ID" value="KAF2642236.1"/>
    <property type="molecule type" value="Genomic_DNA"/>
</dbReference>
<evidence type="ECO:0000313" key="3">
    <source>
        <dbReference type="EMBL" id="KAF2642236.1"/>
    </source>
</evidence>
<accession>A0A6A6S2X9</accession>
<dbReference type="Proteomes" id="UP000799753">
    <property type="component" value="Unassembled WGS sequence"/>
</dbReference>
<gene>
    <name evidence="3" type="ORF">P280DRAFT_467628</name>
</gene>
<evidence type="ECO:0000313" key="4">
    <source>
        <dbReference type="Proteomes" id="UP000799753"/>
    </source>
</evidence>
<dbReference type="Pfam" id="PF07110">
    <property type="entry name" value="EthD"/>
    <property type="match status" value="1"/>
</dbReference>
<comment type="similarity">
    <text evidence="1">Belongs to the tpcK family.</text>
</comment>
<dbReference type="OrthoDB" id="3183782at2759"/>
<keyword evidence="4" id="KW-1185">Reference proteome</keyword>
<dbReference type="InterPro" id="IPR009799">
    <property type="entry name" value="EthD_dom"/>
</dbReference>
<feature type="domain" description="EthD" evidence="2">
    <location>
        <begin position="19"/>
        <end position="116"/>
    </location>
</feature>
<name>A0A6A6S2X9_9PLEO</name>
<dbReference type="SUPFAM" id="SSF54909">
    <property type="entry name" value="Dimeric alpha+beta barrel"/>
    <property type="match status" value="1"/>
</dbReference>
<dbReference type="InterPro" id="IPR011008">
    <property type="entry name" value="Dimeric_a/b-barrel"/>
</dbReference>
<evidence type="ECO:0000259" key="2">
    <source>
        <dbReference type="Pfam" id="PF07110"/>
    </source>
</evidence>
<dbReference type="Gene3D" id="3.30.70.100">
    <property type="match status" value="1"/>
</dbReference>
<proteinExistence type="inferred from homology"/>
<evidence type="ECO:0000256" key="1">
    <source>
        <dbReference type="ARBA" id="ARBA00005986"/>
    </source>
</evidence>
<dbReference type="AlphaFoldDB" id="A0A6A6S2X9"/>
<dbReference type="GO" id="GO:0016491">
    <property type="term" value="F:oxidoreductase activity"/>
    <property type="evidence" value="ECO:0007669"/>
    <property type="project" value="InterPro"/>
</dbReference>
<sequence length="167" mass="18818">MAPQRELVIKLSGLRYKAEGISEQEFHDHASKIHAEKAAKIQLRHGALKVTQLHTPKALSDLYRNQMSWAVQPGWDIDDHDIEVSVYVRSPEDMKKILTDPDFQEIVQGETHIIDNSRGTLRAGWEEVYIEDGKIVENVKDGYGNFDDKIKIATEAPKTTGPSGIVL</sequence>